<keyword evidence="2" id="KW-0812">Transmembrane</keyword>
<evidence type="ECO:0000256" key="2">
    <source>
        <dbReference type="SAM" id="Phobius"/>
    </source>
</evidence>
<keyword evidence="4" id="KW-1185">Reference proteome</keyword>
<dbReference type="RefSeq" id="WP_166045379.1">
    <property type="nucleotide sequence ID" value="NZ_JAAMPJ010000002.1"/>
</dbReference>
<dbReference type="EMBL" id="JAAMPJ010000002">
    <property type="protein sequence ID" value="NGY59357.1"/>
    <property type="molecule type" value="Genomic_DNA"/>
</dbReference>
<comment type="caution">
    <text evidence="3">The sequence shown here is derived from an EMBL/GenBank/DDBJ whole genome shotgun (WGS) entry which is preliminary data.</text>
</comment>
<evidence type="ECO:0000313" key="3">
    <source>
        <dbReference type="EMBL" id="NGY59357.1"/>
    </source>
</evidence>
<feature type="compositionally biased region" description="Pro residues" evidence="1">
    <location>
        <begin position="7"/>
        <end position="19"/>
    </location>
</feature>
<sequence length="286" mass="29792">MTTPNYPQQPGPYGPPPGGQPQQPYGQQPQPYTPSQGMPQQGYPADPYAQPQGQPGQPGMPGDPYAQPGQPGPYGPPPGQMPPGQMPPGGPMGQPMPYGPPPKKKGGAGKIIGSIVGVVVLVGAFVVVRALISGGLSGITEPSAKAGDCASVTGTTISPKYKKVDCGSTEANYFIAKAMNSTTEACPSEDYAEYTESGRRSSSLKLCLVEKLEEGKCYQEEIVKINMEGMKVVECPKAPNEFAVQKILKIEKVVKAATAECGEATAVSYAEPTPGITYCVTAVEGN</sequence>
<reference evidence="3 4" key="1">
    <citation type="submission" date="2020-03" db="EMBL/GenBank/DDBJ databases">
        <title>Isolation and identification of active actinomycetes.</title>
        <authorList>
            <person name="Sun X."/>
        </authorList>
    </citation>
    <scope>NUCLEOTIDE SEQUENCE [LARGE SCALE GENOMIC DNA]</scope>
    <source>
        <strain evidence="3 4">NEAU-D13</strain>
    </source>
</reference>
<evidence type="ECO:0000313" key="4">
    <source>
        <dbReference type="Proteomes" id="UP000481360"/>
    </source>
</evidence>
<feature type="compositionally biased region" description="Low complexity" evidence="1">
    <location>
        <begin position="20"/>
        <end position="30"/>
    </location>
</feature>
<keyword evidence="2" id="KW-1133">Transmembrane helix</keyword>
<name>A0A7C9VW57_9PSEU</name>
<gene>
    <name evidence="3" type="ORF">G7043_10520</name>
</gene>
<dbReference type="AlphaFoldDB" id="A0A7C9VW57"/>
<keyword evidence="2" id="KW-0472">Membrane</keyword>
<evidence type="ECO:0000256" key="1">
    <source>
        <dbReference type="SAM" id="MobiDB-lite"/>
    </source>
</evidence>
<feature type="region of interest" description="Disordered" evidence="1">
    <location>
        <begin position="1"/>
        <end position="106"/>
    </location>
</feature>
<dbReference type="Proteomes" id="UP000481360">
    <property type="component" value="Unassembled WGS sequence"/>
</dbReference>
<feature type="compositionally biased region" description="Pro residues" evidence="1">
    <location>
        <begin position="70"/>
        <end position="90"/>
    </location>
</feature>
<accession>A0A7C9VW57</accession>
<proteinExistence type="predicted"/>
<protein>
    <submittedName>
        <fullName evidence="3">Uncharacterized protein</fullName>
    </submittedName>
</protein>
<organism evidence="3 4">
    <name type="scientific">Lentzea alba</name>
    <dbReference type="NCBI Taxonomy" id="2714351"/>
    <lineage>
        <taxon>Bacteria</taxon>
        <taxon>Bacillati</taxon>
        <taxon>Actinomycetota</taxon>
        <taxon>Actinomycetes</taxon>
        <taxon>Pseudonocardiales</taxon>
        <taxon>Pseudonocardiaceae</taxon>
        <taxon>Lentzea</taxon>
    </lineage>
</organism>
<feature type="compositionally biased region" description="Low complexity" evidence="1">
    <location>
        <begin position="43"/>
        <end position="69"/>
    </location>
</feature>
<feature type="transmembrane region" description="Helical" evidence="2">
    <location>
        <begin position="111"/>
        <end position="132"/>
    </location>
</feature>